<dbReference type="InterPro" id="IPR018606">
    <property type="entry name" value="Arb1"/>
</dbReference>
<dbReference type="OrthoDB" id="435402at2759"/>
<feature type="compositionally biased region" description="Basic and acidic residues" evidence="1">
    <location>
        <begin position="1"/>
        <end position="24"/>
    </location>
</feature>
<evidence type="ECO:0000313" key="2">
    <source>
        <dbReference type="EMBL" id="ORY96234.1"/>
    </source>
</evidence>
<comment type="caution">
    <text evidence="2">The sequence shown here is derived from an EMBL/GenBank/DDBJ whole genome shotgun (WGS) entry which is preliminary data.</text>
</comment>
<name>A0A1X2HBS2_SYNRA</name>
<gene>
    <name evidence="2" type="ORF">BCR43DRAFT_491322</name>
</gene>
<sequence length="432" mass="48698">MESQEDRQRYLEDVLASIEDRRAQEEEEDANYVPDTSQPDEDNQNADGLPNGLATPTNLLQREAPKKKKKKKKKSKTAALPEAGAELPDDYKEKNNEDPIENPYDPSRPLSARVEYAIWKYKKNHRFTDNKKRVFDHYLRYGGINVGPNAFQGRATSADQGPEGEVDWEAANAHTDQVPEEEDEDFYVSFSEVAQAYLGNYFTRSSLNIGVQDATDAPLIVDAFLRYLQMRNVCPEYADDLVKAREITALAKVELPKCKNLVYLLPGNFNKACSILYGGKLSAAAEVDSDWMAGANKKMRAMMGSFLDDVMGMSVPEARTLVKKIIPEHSKRLVTDERVNLLVQVANIGEVAEDASDETLVPIRLAAFADRSDTYTIHFEKSLLEYLLEGMVFKATMNKLDSGHWYLDSAVEVQPTFYMVDTATDPNLDFFD</sequence>
<dbReference type="GO" id="GO:0031047">
    <property type="term" value="P:regulatory ncRNA-mediated gene silencing"/>
    <property type="evidence" value="ECO:0007669"/>
    <property type="project" value="InterPro"/>
</dbReference>
<proteinExistence type="predicted"/>
<evidence type="ECO:0000313" key="3">
    <source>
        <dbReference type="Proteomes" id="UP000242180"/>
    </source>
</evidence>
<keyword evidence="3" id="KW-1185">Reference proteome</keyword>
<protein>
    <submittedName>
        <fullName evidence="2">Argonaute siRNA chaperone complex subunit Arb1-domain-containing protein</fullName>
    </submittedName>
</protein>
<reference evidence="2 3" key="1">
    <citation type="submission" date="2016-07" db="EMBL/GenBank/DDBJ databases">
        <title>Pervasive Adenine N6-methylation of Active Genes in Fungi.</title>
        <authorList>
            <consortium name="DOE Joint Genome Institute"/>
            <person name="Mondo S.J."/>
            <person name="Dannebaum R.O."/>
            <person name="Kuo R.C."/>
            <person name="Labutti K."/>
            <person name="Haridas S."/>
            <person name="Kuo A."/>
            <person name="Salamov A."/>
            <person name="Ahrendt S.R."/>
            <person name="Lipzen A."/>
            <person name="Sullivan W."/>
            <person name="Andreopoulos W.B."/>
            <person name="Clum A."/>
            <person name="Lindquist E."/>
            <person name="Daum C."/>
            <person name="Ramamoorthy G.K."/>
            <person name="Gryganskyi A."/>
            <person name="Culley D."/>
            <person name="Magnuson J.K."/>
            <person name="James T.Y."/>
            <person name="O'Malley M.A."/>
            <person name="Stajich J.E."/>
            <person name="Spatafora J.W."/>
            <person name="Visel A."/>
            <person name="Grigoriev I.V."/>
        </authorList>
    </citation>
    <scope>NUCLEOTIDE SEQUENCE [LARGE SCALE GENOMIC DNA]</scope>
    <source>
        <strain evidence="2 3">NRRL 2496</strain>
    </source>
</reference>
<dbReference type="Pfam" id="PF09692">
    <property type="entry name" value="Arb1"/>
    <property type="match status" value="2"/>
</dbReference>
<dbReference type="STRING" id="13706.A0A1X2HBS2"/>
<dbReference type="FunCoup" id="A0A1X2HBS2">
    <property type="interactions" value="3"/>
</dbReference>
<accession>A0A1X2HBS2</accession>
<feature type="compositionally biased region" description="Basic residues" evidence="1">
    <location>
        <begin position="65"/>
        <end position="76"/>
    </location>
</feature>
<dbReference type="GO" id="GO:0033167">
    <property type="term" value="C:ARC complex"/>
    <property type="evidence" value="ECO:0007669"/>
    <property type="project" value="InterPro"/>
</dbReference>
<feature type="region of interest" description="Disordered" evidence="1">
    <location>
        <begin position="1"/>
        <end position="108"/>
    </location>
</feature>
<evidence type="ECO:0000256" key="1">
    <source>
        <dbReference type="SAM" id="MobiDB-lite"/>
    </source>
</evidence>
<dbReference type="InParanoid" id="A0A1X2HBS2"/>
<dbReference type="OMA" id="VRMERFI"/>
<organism evidence="2 3">
    <name type="scientific">Syncephalastrum racemosum</name>
    <name type="common">Filamentous fungus</name>
    <dbReference type="NCBI Taxonomy" id="13706"/>
    <lineage>
        <taxon>Eukaryota</taxon>
        <taxon>Fungi</taxon>
        <taxon>Fungi incertae sedis</taxon>
        <taxon>Mucoromycota</taxon>
        <taxon>Mucoromycotina</taxon>
        <taxon>Mucoromycetes</taxon>
        <taxon>Mucorales</taxon>
        <taxon>Syncephalastraceae</taxon>
        <taxon>Syncephalastrum</taxon>
    </lineage>
</organism>
<dbReference type="AlphaFoldDB" id="A0A1X2HBS2"/>
<dbReference type="EMBL" id="MCGN01000005">
    <property type="protein sequence ID" value="ORY96234.1"/>
    <property type="molecule type" value="Genomic_DNA"/>
</dbReference>
<dbReference type="Proteomes" id="UP000242180">
    <property type="component" value="Unassembled WGS sequence"/>
</dbReference>